<feature type="transmembrane region" description="Helical" evidence="6">
    <location>
        <begin position="554"/>
        <end position="572"/>
    </location>
</feature>
<gene>
    <name evidence="7" type="ORF">PCAMFM013_S003g000786</name>
</gene>
<organism evidence="7 8">
    <name type="scientific">Penicillium camemberti (strain FM 013)</name>
    <dbReference type="NCBI Taxonomy" id="1429867"/>
    <lineage>
        <taxon>Eukaryota</taxon>
        <taxon>Fungi</taxon>
        <taxon>Dikarya</taxon>
        <taxon>Ascomycota</taxon>
        <taxon>Pezizomycotina</taxon>
        <taxon>Eurotiomycetes</taxon>
        <taxon>Eurotiomycetidae</taxon>
        <taxon>Eurotiales</taxon>
        <taxon>Aspergillaceae</taxon>
        <taxon>Penicillium</taxon>
    </lineage>
</organism>
<dbReference type="GO" id="GO:0005886">
    <property type="term" value="C:plasma membrane"/>
    <property type="evidence" value="ECO:0007669"/>
    <property type="project" value="TreeGrafter"/>
</dbReference>
<evidence type="ECO:0000256" key="3">
    <source>
        <dbReference type="ARBA" id="ARBA00022989"/>
    </source>
</evidence>
<feature type="transmembrane region" description="Helical" evidence="6">
    <location>
        <begin position="67"/>
        <end position="85"/>
    </location>
</feature>
<evidence type="ECO:0000256" key="5">
    <source>
        <dbReference type="SAM" id="MobiDB-lite"/>
    </source>
</evidence>
<feature type="compositionally biased region" description="Basic and acidic residues" evidence="5">
    <location>
        <begin position="17"/>
        <end position="39"/>
    </location>
</feature>
<evidence type="ECO:0000256" key="6">
    <source>
        <dbReference type="SAM" id="Phobius"/>
    </source>
</evidence>
<dbReference type="Gene3D" id="1.20.1250.20">
    <property type="entry name" value="MFS general substrate transporter like domains"/>
    <property type="match status" value="2"/>
</dbReference>
<keyword evidence="2 6" id="KW-0812">Transmembrane</keyword>
<feature type="compositionally biased region" description="Polar residues" evidence="5">
    <location>
        <begin position="1"/>
        <end position="16"/>
    </location>
</feature>
<feature type="transmembrane region" description="Helical" evidence="6">
    <location>
        <begin position="474"/>
        <end position="500"/>
    </location>
</feature>
<keyword evidence="4 6" id="KW-0472">Membrane</keyword>
<feature type="transmembrane region" description="Helical" evidence="6">
    <location>
        <begin position="105"/>
        <end position="124"/>
    </location>
</feature>
<evidence type="ECO:0000256" key="4">
    <source>
        <dbReference type="ARBA" id="ARBA00023136"/>
    </source>
</evidence>
<feature type="region of interest" description="Disordered" evidence="5">
    <location>
        <begin position="1"/>
        <end position="44"/>
    </location>
</feature>
<comment type="subcellular location">
    <subcellularLocation>
        <location evidence="1">Membrane</location>
        <topology evidence="1">Multi-pass membrane protein</topology>
    </subcellularLocation>
</comment>
<dbReference type="Proteomes" id="UP000053732">
    <property type="component" value="Unassembled WGS sequence"/>
</dbReference>
<dbReference type="Pfam" id="PF07690">
    <property type="entry name" value="MFS_1"/>
    <property type="match status" value="2"/>
</dbReference>
<dbReference type="AlphaFoldDB" id="A0A0G4P133"/>
<dbReference type="PANTHER" id="PTHR23501">
    <property type="entry name" value="MAJOR FACILITATOR SUPERFAMILY"/>
    <property type="match status" value="1"/>
</dbReference>
<sequence length="590" mass="65066">MERTTVPDQVTQANTSRDVEEMKEFRVHQGVDNPSDDKASLSARDSSEFQGGVRRVRAITSTWSTKTLILMFILLYLVSFVDALLGSVQSALNPYVTSSFHKHGLLPVVSVVSTILGGSSKLTLAKIIDIWGRVEGFLIMLLLVTIGLIMKATCTSMEMYTAAHTLYWVGHIGLTYVVEIMLADMTSLKNRMIMIGLNGTPGIASTFAGPEIANLFYTNLDFNWAFGSFAIMQVGVCIPVAAVMLFMQRRAEKSGSLEKVRSGRVWWQSIVHYLIEFDVVGIILITAAFSLILIPFSIATYGPKGWASGYIIAMEVLGVACVPAFYIWERYCSPVQFLPWKYLKEPTMIGSSMLYGVMFISCFTWNSYFSSYLQVVNRLDITTANYVLNAFSLTSFIFSPIFGLVISWTGDFKWTAMAGVPIFLLGTALLVPFRAPDTHVGLLTMIQILVGLGSCLFTVCGQLAIMAMVTHQEVAVVIAIWGLFGSIGAAVGSAIAGGMWNNILQKELYNRLPQESKHLAASIFADLVKQISYADGTGERDAIVGAYADVQRKMAIVGVCFVPLCILCTWFWRNVNVKKLQTEQTSGKVW</sequence>
<feature type="transmembrane region" description="Helical" evidence="6">
    <location>
        <begin position="224"/>
        <end position="247"/>
    </location>
</feature>
<accession>A0A0G4P133</accession>
<dbReference type="EMBL" id="HG793136">
    <property type="protein sequence ID" value="CRL19994.1"/>
    <property type="molecule type" value="Genomic_DNA"/>
</dbReference>
<feature type="transmembrane region" description="Helical" evidence="6">
    <location>
        <begin position="348"/>
        <end position="366"/>
    </location>
</feature>
<keyword evidence="8" id="KW-1185">Reference proteome</keyword>
<dbReference type="SUPFAM" id="SSF103473">
    <property type="entry name" value="MFS general substrate transporter"/>
    <property type="match status" value="1"/>
</dbReference>
<keyword evidence="3 6" id="KW-1133">Transmembrane helix</keyword>
<dbReference type="GO" id="GO:0022857">
    <property type="term" value="F:transmembrane transporter activity"/>
    <property type="evidence" value="ECO:0007669"/>
    <property type="project" value="InterPro"/>
</dbReference>
<protein>
    <submittedName>
        <fullName evidence="7">Sucrose/H+ symporter, plant</fullName>
    </submittedName>
</protein>
<feature type="transmembrane region" description="Helical" evidence="6">
    <location>
        <begin position="386"/>
        <end position="407"/>
    </location>
</feature>
<evidence type="ECO:0000313" key="7">
    <source>
        <dbReference type="EMBL" id="CRL19994.1"/>
    </source>
</evidence>
<proteinExistence type="predicted"/>
<dbReference type="PANTHER" id="PTHR23501:SF107">
    <property type="entry name" value="TRANSPORTER, PUTATIVE (AFU_ORTHOLOGUE AFUA_7G04730)-RELATED"/>
    <property type="match status" value="1"/>
</dbReference>
<name>A0A0G4P133_PENC3</name>
<reference evidence="7 8" key="1">
    <citation type="journal article" date="2014" name="Nat. Commun.">
        <title>Multiple recent horizontal transfers of a large genomic region in cheese making fungi.</title>
        <authorList>
            <person name="Cheeseman K."/>
            <person name="Ropars J."/>
            <person name="Renault P."/>
            <person name="Dupont J."/>
            <person name="Gouzy J."/>
            <person name="Branca A."/>
            <person name="Abraham A.L."/>
            <person name="Ceppi M."/>
            <person name="Conseiller E."/>
            <person name="Debuchy R."/>
            <person name="Malagnac F."/>
            <person name="Goarin A."/>
            <person name="Silar P."/>
            <person name="Lacoste S."/>
            <person name="Sallet E."/>
            <person name="Bensimon A."/>
            <person name="Giraud T."/>
            <person name="Brygoo Y."/>
        </authorList>
    </citation>
    <scope>NUCLEOTIDE SEQUENCE [LARGE SCALE GENOMIC DNA]</scope>
    <source>
        <strain evidence="8">FM 013</strain>
    </source>
</reference>
<feature type="transmembrane region" description="Helical" evidence="6">
    <location>
        <begin position="165"/>
        <end position="183"/>
    </location>
</feature>
<evidence type="ECO:0000313" key="8">
    <source>
        <dbReference type="Proteomes" id="UP000053732"/>
    </source>
</evidence>
<feature type="transmembrane region" description="Helical" evidence="6">
    <location>
        <begin position="136"/>
        <end position="153"/>
    </location>
</feature>
<feature type="transmembrane region" description="Helical" evidence="6">
    <location>
        <begin position="279"/>
        <end position="301"/>
    </location>
</feature>
<feature type="transmembrane region" description="Helical" evidence="6">
    <location>
        <begin position="307"/>
        <end position="328"/>
    </location>
</feature>
<evidence type="ECO:0000256" key="2">
    <source>
        <dbReference type="ARBA" id="ARBA00022692"/>
    </source>
</evidence>
<feature type="transmembrane region" description="Helical" evidence="6">
    <location>
        <begin position="195"/>
        <end position="218"/>
    </location>
</feature>
<dbReference type="InterPro" id="IPR036259">
    <property type="entry name" value="MFS_trans_sf"/>
</dbReference>
<feature type="transmembrane region" description="Helical" evidence="6">
    <location>
        <begin position="414"/>
        <end position="433"/>
    </location>
</feature>
<dbReference type="InterPro" id="IPR011701">
    <property type="entry name" value="MFS"/>
</dbReference>
<evidence type="ECO:0000256" key="1">
    <source>
        <dbReference type="ARBA" id="ARBA00004141"/>
    </source>
</evidence>
<feature type="transmembrane region" description="Helical" evidence="6">
    <location>
        <begin position="445"/>
        <end position="467"/>
    </location>
</feature>